<name>A0ABU6YR45_9FABA</name>
<evidence type="ECO:0000313" key="1">
    <source>
        <dbReference type="EMBL" id="MED6212331.1"/>
    </source>
</evidence>
<keyword evidence="2" id="KW-1185">Reference proteome</keyword>
<dbReference type="Proteomes" id="UP001341840">
    <property type="component" value="Unassembled WGS sequence"/>
</dbReference>
<evidence type="ECO:0000313" key="2">
    <source>
        <dbReference type="Proteomes" id="UP001341840"/>
    </source>
</evidence>
<dbReference type="EMBL" id="JASCZI010242915">
    <property type="protein sequence ID" value="MED6212331.1"/>
    <property type="molecule type" value="Genomic_DNA"/>
</dbReference>
<sequence length="116" mass="12514">MTGAEEEEPAVQSGIRRLATREREQIELAGRSGDLQCVLELKSQLVLILAPPLILPIPMINSSSSSWLIVAFAALPSPTAPPSPPMKENHRCSLSSVRLAPILTLRISCQCLTAKT</sequence>
<proteinExistence type="predicted"/>
<gene>
    <name evidence="1" type="ORF">PIB30_082279</name>
</gene>
<reference evidence="1 2" key="1">
    <citation type="journal article" date="2023" name="Plants (Basel)">
        <title>Bridging the Gap: Combining Genomics and Transcriptomics Approaches to Understand Stylosanthes scabra, an Orphan Legume from the Brazilian Caatinga.</title>
        <authorList>
            <person name="Ferreira-Neto J.R.C."/>
            <person name="da Silva M.D."/>
            <person name="Binneck E."/>
            <person name="de Melo N.F."/>
            <person name="da Silva R.H."/>
            <person name="de Melo A.L.T.M."/>
            <person name="Pandolfi V."/>
            <person name="Bustamante F.O."/>
            <person name="Brasileiro-Vidal A.C."/>
            <person name="Benko-Iseppon A.M."/>
        </authorList>
    </citation>
    <scope>NUCLEOTIDE SEQUENCE [LARGE SCALE GENOMIC DNA]</scope>
    <source>
        <tissue evidence="1">Leaves</tissue>
    </source>
</reference>
<protein>
    <submittedName>
        <fullName evidence="1">Uncharacterized protein</fullName>
    </submittedName>
</protein>
<organism evidence="1 2">
    <name type="scientific">Stylosanthes scabra</name>
    <dbReference type="NCBI Taxonomy" id="79078"/>
    <lineage>
        <taxon>Eukaryota</taxon>
        <taxon>Viridiplantae</taxon>
        <taxon>Streptophyta</taxon>
        <taxon>Embryophyta</taxon>
        <taxon>Tracheophyta</taxon>
        <taxon>Spermatophyta</taxon>
        <taxon>Magnoliopsida</taxon>
        <taxon>eudicotyledons</taxon>
        <taxon>Gunneridae</taxon>
        <taxon>Pentapetalae</taxon>
        <taxon>rosids</taxon>
        <taxon>fabids</taxon>
        <taxon>Fabales</taxon>
        <taxon>Fabaceae</taxon>
        <taxon>Papilionoideae</taxon>
        <taxon>50 kb inversion clade</taxon>
        <taxon>dalbergioids sensu lato</taxon>
        <taxon>Dalbergieae</taxon>
        <taxon>Pterocarpus clade</taxon>
        <taxon>Stylosanthes</taxon>
    </lineage>
</organism>
<accession>A0ABU6YR45</accession>
<comment type="caution">
    <text evidence="1">The sequence shown here is derived from an EMBL/GenBank/DDBJ whole genome shotgun (WGS) entry which is preliminary data.</text>
</comment>